<proteinExistence type="predicted"/>
<evidence type="ECO:0000313" key="2">
    <source>
        <dbReference type="EMBL" id="MFD2095769.1"/>
    </source>
</evidence>
<sequence>MAVVRQSLKALTSLFLVSQASSAAAVDGPLLDGSQLLLGNTEFQVAPLTGVDPQQDSWATLPTQAYTAVAQSFREVYDNAKFAPSAKESYFPDSKLYKMVALPVVAVPYLEDGYQVEVFGQFYNKERHDLLNMGSDDPLYHYYAGEEAGNLNNDFAVGFGTSYLINEDMTLQTMFSTGAIPNHGDSNIAVGLDVSF</sequence>
<protein>
    <submittedName>
        <fullName evidence="2">Uncharacterized protein</fullName>
    </submittedName>
</protein>
<comment type="caution">
    <text evidence="2">The sequence shown here is derived from an EMBL/GenBank/DDBJ whole genome shotgun (WGS) entry which is preliminary data.</text>
</comment>
<accession>A0ABW4XL06</accession>
<feature type="chain" id="PRO_5047344694" evidence="1">
    <location>
        <begin position="26"/>
        <end position="196"/>
    </location>
</feature>
<dbReference type="Proteomes" id="UP001597380">
    <property type="component" value="Unassembled WGS sequence"/>
</dbReference>
<organism evidence="2 3">
    <name type="scientific">Corallincola platygyrae</name>
    <dbReference type="NCBI Taxonomy" id="1193278"/>
    <lineage>
        <taxon>Bacteria</taxon>
        <taxon>Pseudomonadati</taxon>
        <taxon>Pseudomonadota</taxon>
        <taxon>Gammaproteobacteria</taxon>
        <taxon>Alteromonadales</taxon>
        <taxon>Psychromonadaceae</taxon>
        <taxon>Corallincola</taxon>
    </lineage>
</organism>
<keyword evidence="1" id="KW-0732">Signal</keyword>
<evidence type="ECO:0000256" key="1">
    <source>
        <dbReference type="SAM" id="SignalP"/>
    </source>
</evidence>
<keyword evidence="3" id="KW-1185">Reference proteome</keyword>
<dbReference type="RefSeq" id="WP_345340163.1">
    <property type="nucleotide sequence ID" value="NZ_BAABLI010000014.1"/>
</dbReference>
<reference evidence="3" key="1">
    <citation type="journal article" date="2019" name="Int. J. Syst. Evol. Microbiol.">
        <title>The Global Catalogue of Microorganisms (GCM) 10K type strain sequencing project: providing services to taxonomists for standard genome sequencing and annotation.</title>
        <authorList>
            <consortium name="The Broad Institute Genomics Platform"/>
            <consortium name="The Broad Institute Genome Sequencing Center for Infectious Disease"/>
            <person name="Wu L."/>
            <person name="Ma J."/>
        </authorList>
    </citation>
    <scope>NUCLEOTIDE SEQUENCE [LARGE SCALE GENOMIC DNA]</scope>
    <source>
        <strain evidence="3">CGMCC 1.10992</strain>
    </source>
</reference>
<name>A0ABW4XL06_9GAMM</name>
<dbReference type="EMBL" id="JBHUHT010000009">
    <property type="protein sequence ID" value="MFD2095769.1"/>
    <property type="molecule type" value="Genomic_DNA"/>
</dbReference>
<feature type="signal peptide" evidence="1">
    <location>
        <begin position="1"/>
        <end position="25"/>
    </location>
</feature>
<gene>
    <name evidence="2" type="ORF">ACFSJ3_07215</name>
</gene>
<evidence type="ECO:0000313" key="3">
    <source>
        <dbReference type="Proteomes" id="UP001597380"/>
    </source>
</evidence>